<organism evidence="3 4">
    <name type="scientific">Streptomyces axinellae</name>
    <dbReference type="NCBI Taxonomy" id="552788"/>
    <lineage>
        <taxon>Bacteria</taxon>
        <taxon>Bacillati</taxon>
        <taxon>Actinomycetota</taxon>
        <taxon>Actinomycetes</taxon>
        <taxon>Kitasatosporales</taxon>
        <taxon>Streptomycetaceae</taxon>
        <taxon>Streptomyces</taxon>
    </lineage>
</organism>
<protein>
    <recommendedName>
        <fullName evidence="2">Nudix hydrolase domain-containing protein</fullName>
    </recommendedName>
</protein>
<accession>A0ABP6DBQ3</accession>
<keyword evidence="4" id="KW-1185">Reference proteome</keyword>
<proteinExistence type="predicted"/>
<dbReference type="Proteomes" id="UP001501447">
    <property type="component" value="Unassembled WGS sequence"/>
</dbReference>
<evidence type="ECO:0000259" key="2">
    <source>
        <dbReference type="PROSITE" id="PS51462"/>
    </source>
</evidence>
<dbReference type="EMBL" id="BAAARJ010000043">
    <property type="protein sequence ID" value="GAA2640855.1"/>
    <property type="molecule type" value="Genomic_DNA"/>
</dbReference>
<name>A0ABP6DBQ3_9ACTN</name>
<dbReference type="InterPro" id="IPR015797">
    <property type="entry name" value="NUDIX_hydrolase-like_dom_sf"/>
</dbReference>
<dbReference type="RefSeq" id="WP_425576173.1">
    <property type="nucleotide sequence ID" value="NZ_BAAARJ010000043.1"/>
</dbReference>
<evidence type="ECO:0000313" key="3">
    <source>
        <dbReference type="EMBL" id="GAA2640855.1"/>
    </source>
</evidence>
<dbReference type="InterPro" id="IPR000086">
    <property type="entry name" value="NUDIX_hydrolase_dom"/>
</dbReference>
<sequence>MPHLPLSHGRPSGAHQKWDEYRRSATRQAERNIGSYTSVPTEGGDRTVIQQASQRTQSLDEFSRLTPQGPRHIVAVILMWRGRIGLFKRSGSVQHDAGLWHCITGYLEADSTPVRQAIQEIREETLLPARALEHLTAGPTLRLADPRGGQDWTVHTFVACTGQRRLTLNWEHEAYRWVRPRRLSQFDGQVVWLSDVLQAIDSLPSGETRDQVA</sequence>
<comment type="caution">
    <text evidence="3">The sequence shown here is derived from an EMBL/GenBank/DDBJ whole genome shotgun (WGS) entry which is preliminary data.</text>
</comment>
<evidence type="ECO:0000256" key="1">
    <source>
        <dbReference type="SAM" id="MobiDB-lite"/>
    </source>
</evidence>
<evidence type="ECO:0000313" key="4">
    <source>
        <dbReference type="Proteomes" id="UP001501447"/>
    </source>
</evidence>
<feature type="region of interest" description="Disordered" evidence="1">
    <location>
        <begin position="1"/>
        <end position="46"/>
    </location>
</feature>
<dbReference type="Gene3D" id="3.90.79.10">
    <property type="entry name" value="Nucleoside Triphosphate Pyrophosphohydrolase"/>
    <property type="match status" value="1"/>
</dbReference>
<feature type="domain" description="Nudix hydrolase" evidence="2">
    <location>
        <begin position="69"/>
        <end position="201"/>
    </location>
</feature>
<reference evidence="4" key="1">
    <citation type="journal article" date="2019" name="Int. J. Syst. Evol. Microbiol.">
        <title>The Global Catalogue of Microorganisms (GCM) 10K type strain sequencing project: providing services to taxonomists for standard genome sequencing and annotation.</title>
        <authorList>
            <consortium name="The Broad Institute Genomics Platform"/>
            <consortium name="The Broad Institute Genome Sequencing Center for Infectious Disease"/>
            <person name="Wu L."/>
            <person name="Ma J."/>
        </authorList>
    </citation>
    <scope>NUCLEOTIDE SEQUENCE [LARGE SCALE GENOMIC DNA]</scope>
    <source>
        <strain evidence="4">JCM 16373</strain>
    </source>
</reference>
<dbReference type="Pfam" id="PF00293">
    <property type="entry name" value="NUDIX"/>
    <property type="match status" value="1"/>
</dbReference>
<gene>
    <name evidence="3" type="ORF">GCM10009863_67590</name>
</gene>
<dbReference type="SUPFAM" id="SSF55811">
    <property type="entry name" value="Nudix"/>
    <property type="match status" value="1"/>
</dbReference>
<dbReference type="PROSITE" id="PS51462">
    <property type="entry name" value="NUDIX"/>
    <property type="match status" value="1"/>
</dbReference>